<comment type="subcellular location">
    <subcellularLocation>
        <location evidence="6">Cell membrane</location>
        <topology evidence="6">Multi-pass membrane protein</topology>
    </subcellularLocation>
    <subcellularLocation>
        <location evidence="1">Membrane</location>
    </subcellularLocation>
</comment>
<dbReference type="PANTHER" id="PTHR23427:SF2">
    <property type="entry name" value="SURFEIT LOCUS PROTEIN 1"/>
    <property type="match status" value="1"/>
</dbReference>
<comment type="caution">
    <text evidence="6">Lacks conserved residue(s) required for the propagation of feature annotation.</text>
</comment>
<evidence type="ECO:0000256" key="5">
    <source>
        <dbReference type="ARBA" id="ARBA00023136"/>
    </source>
</evidence>
<feature type="transmembrane region" description="Helical" evidence="6">
    <location>
        <begin position="194"/>
        <end position="216"/>
    </location>
</feature>
<evidence type="ECO:0000313" key="8">
    <source>
        <dbReference type="Proteomes" id="UP000244912"/>
    </source>
</evidence>
<evidence type="ECO:0000256" key="4">
    <source>
        <dbReference type="ARBA" id="ARBA00022989"/>
    </source>
</evidence>
<dbReference type="PROSITE" id="PS50895">
    <property type="entry name" value="SURF1"/>
    <property type="match status" value="1"/>
</dbReference>
<evidence type="ECO:0000313" key="7">
    <source>
        <dbReference type="EMBL" id="SPJ24779.1"/>
    </source>
</evidence>
<evidence type="ECO:0000256" key="1">
    <source>
        <dbReference type="ARBA" id="ARBA00004370"/>
    </source>
</evidence>
<reference evidence="7 8" key="1">
    <citation type="submission" date="2018-03" db="EMBL/GenBank/DDBJ databases">
        <authorList>
            <person name="Keele B.F."/>
        </authorList>
    </citation>
    <scope>NUCLEOTIDE SEQUENCE [LARGE SCALE GENOMIC DNA]</scope>
    <source>
        <strain evidence="7 8">CECT 8504</strain>
    </source>
</reference>
<gene>
    <name evidence="7" type="ORF">PAA8504_02617</name>
</gene>
<dbReference type="OrthoDB" id="6079986at2"/>
<dbReference type="EMBL" id="ONZF01000005">
    <property type="protein sequence ID" value="SPJ24779.1"/>
    <property type="molecule type" value="Genomic_DNA"/>
</dbReference>
<dbReference type="AlphaFoldDB" id="A0A2R8BX99"/>
<keyword evidence="4 6" id="KW-1133">Transmembrane helix</keyword>
<dbReference type="Proteomes" id="UP000244912">
    <property type="component" value="Unassembled WGS sequence"/>
</dbReference>
<organism evidence="7 8">
    <name type="scientific">Palleronia abyssalis</name>
    <dbReference type="NCBI Taxonomy" id="1501240"/>
    <lineage>
        <taxon>Bacteria</taxon>
        <taxon>Pseudomonadati</taxon>
        <taxon>Pseudomonadota</taxon>
        <taxon>Alphaproteobacteria</taxon>
        <taxon>Rhodobacterales</taxon>
        <taxon>Roseobacteraceae</taxon>
        <taxon>Palleronia</taxon>
    </lineage>
</organism>
<keyword evidence="5 6" id="KW-0472">Membrane</keyword>
<name>A0A2R8BX99_9RHOB</name>
<dbReference type="Pfam" id="PF02104">
    <property type="entry name" value="SURF1"/>
    <property type="match status" value="1"/>
</dbReference>
<dbReference type="GO" id="GO:0005886">
    <property type="term" value="C:plasma membrane"/>
    <property type="evidence" value="ECO:0007669"/>
    <property type="project" value="UniProtKB-SubCell"/>
</dbReference>
<keyword evidence="8" id="KW-1185">Reference proteome</keyword>
<dbReference type="RefSeq" id="WP_108894590.1">
    <property type="nucleotide sequence ID" value="NZ_ONZF01000005.1"/>
</dbReference>
<dbReference type="CDD" id="cd06662">
    <property type="entry name" value="SURF1"/>
    <property type="match status" value="1"/>
</dbReference>
<protein>
    <recommendedName>
        <fullName evidence="6">SURF1-like protein</fullName>
    </recommendedName>
</protein>
<evidence type="ECO:0000256" key="6">
    <source>
        <dbReference type="RuleBase" id="RU363076"/>
    </source>
</evidence>
<dbReference type="PANTHER" id="PTHR23427">
    <property type="entry name" value="SURFEIT LOCUS PROTEIN"/>
    <property type="match status" value="1"/>
</dbReference>
<evidence type="ECO:0000256" key="2">
    <source>
        <dbReference type="ARBA" id="ARBA00007165"/>
    </source>
</evidence>
<accession>A0A2R8BX99</accession>
<dbReference type="InterPro" id="IPR002994">
    <property type="entry name" value="Surf1/Shy1"/>
</dbReference>
<evidence type="ECO:0000256" key="3">
    <source>
        <dbReference type="ARBA" id="ARBA00022692"/>
    </source>
</evidence>
<keyword evidence="6" id="KW-1003">Cell membrane</keyword>
<proteinExistence type="inferred from homology"/>
<dbReference type="InterPro" id="IPR045214">
    <property type="entry name" value="Surf1/Surf4"/>
</dbReference>
<keyword evidence="3 6" id="KW-0812">Transmembrane</keyword>
<comment type="similarity">
    <text evidence="2 6">Belongs to the SURF1 family.</text>
</comment>
<sequence length="226" mass="24943">MTRWIGLAILGMGGIALLLALGLWQVQRLEWKSALLAEIEAGIAAEPVSLPNDIDPEDDRYLPVRVLGRTTGDELHVLVSTRRTGPGYRLIAPFETDGRRVLVDLGVVPTAEKEPLRTGQSTTVTGNLNWPRETDSFVPDPERDRNIWFARDVDLMADALGTEPVLIVARTLDPPVPGVTQLPVSVEDIPNNHLQYAITWFSMALLWAGMTVLLGWRMASRTSDKA</sequence>